<dbReference type="InterPro" id="IPR036378">
    <property type="entry name" value="FAS1_dom_sf"/>
</dbReference>
<dbReference type="GO" id="GO:0005615">
    <property type="term" value="C:extracellular space"/>
    <property type="evidence" value="ECO:0007669"/>
    <property type="project" value="TreeGrafter"/>
</dbReference>
<feature type="domain" description="FAS1" evidence="1">
    <location>
        <begin position="61"/>
        <end position="212"/>
    </location>
</feature>
<dbReference type="EMBL" id="PGGS01000087">
    <property type="protein sequence ID" value="PNH09512.1"/>
    <property type="molecule type" value="Genomic_DNA"/>
</dbReference>
<keyword evidence="3" id="KW-1185">Reference proteome</keyword>
<dbReference type="PANTHER" id="PTHR10900">
    <property type="entry name" value="PERIOSTIN-RELATED"/>
    <property type="match status" value="1"/>
</dbReference>
<proteinExistence type="predicted"/>
<feature type="domain" description="FAS1" evidence="1">
    <location>
        <begin position="247"/>
        <end position="393"/>
    </location>
</feature>
<sequence>MPQALNATPPLRLCAGVPVQATDPQQPAGAPSAANAAANASAAALRPPLGGLLDESIPCDGTSLLSAVTMQSHLATLRAAVRAAGLSSRLNTLPAGANVTLFAPTDEAFTAFATDWDFATPQLLLSSDPERLRRLLLYHLSPRALPPAELAVTPALDTFWAGQQVLVPQPFQAPSALAPAQGAVAGESGTEARISRRIRVCGSYIYLLSYVLLPGSSLYSLPPFAEYNPQQQQGKGKKAPDPPCAANSTVLDVLRANASLSMTLRHVEASGLGPVLSNLSYTPGYTLFAPTDAAWKAVAGQLQTGSSKELDSATLRAVLAAHVLPYNRPAAALHSQLYGTLGGAAAGPLFVAVSPDGVRLQTPAGADARVVAPDVGAARRPCGSSVHVVDGVLWPQTLPAAGLTPKSQPQKRM</sequence>
<accession>A0A2J8AAG8</accession>
<evidence type="ECO:0000259" key="1">
    <source>
        <dbReference type="PROSITE" id="PS50213"/>
    </source>
</evidence>
<dbReference type="OrthoDB" id="286301at2759"/>
<evidence type="ECO:0000313" key="3">
    <source>
        <dbReference type="Proteomes" id="UP000236333"/>
    </source>
</evidence>
<protein>
    <recommendedName>
        <fullName evidence="1">FAS1 domain-containing protein</fullName>
    </recommendedName>
</protein>
<dbReference type="PROSITE" id="PS50213">
    <property type="entry name" value="FAS1"/>
    <property type="match status" value="2"/>
</dbReference>
<gene>
    <name evidence="2" type="ORF">TSOC_003845</name>
</gene>
<dbReference type="InterPro" id="IPR050904">
    <property type="entry name" value="Adhesion/Biosynth-related"/>
</dbReference>
<name>A0A2J8AAG8_9CHLO</name>
<dbReference type="Pfam" id="PF02469">
    <property type="entry name" value="Fasciclin"/>
    <property type="match status" value="2"/>
</dbReference>
<dbReference type="Gene3D" id="2.30.180.10">
    <property type="entry name" value="FAS1 domain"/>
    <property type="match status" value="2"/>
</dbReference>
<dbReference type="SUPFAM" id="SSF82153">
    <property type="entry name" value="FAS1 domain"/>
    <property type="match status" value="2"/>
</dbReference>
<reference evidence="2 3" key="1">
    <citation type="journal article" date="2017" name="Mol. Biol. Evol.">
        <title>The 4-celled Tetrabaena socialis nuclear genome reveals the essential components for genetic control of cell number at the origin of multicellularity in the volvocine lineage.</title>
        <authorList>
            <person name="Featherston J."/>
            <person name="Arakaki Y."/>
            <person name="Hanschen E.R."/>
            <person name="Ferris P.J."/>
            <person name="Michod R.E."/>
            <person name="Olson B.J.S.C."/>
            <person name="Nozaki H."/>
            <person name="Durand P.M."/>
        </authorList>
    </citation>
    <scope>NUCLEOTIDE SEQUENCE [LARGE SCALE GENOMIC DNA]</scope>
    <source>
        <strain evidence="2 3">NIES-571</strain>
    </source>
</reference>
<evidence type="ECO:0000313" key="2">
    <source>
        <dbReference type="EMBL" id="PNH09512.1"/>
    </source>
</evidence>
<organism evidence="2 3">
    <name type="scientific">Tetrabaena socialis</name>
    <dbReference type="NCBI Taxonomy" id="47790"/>
    <lineage>
        <taxon>Eukaryota</taxon>
        <taxon>Viridiplantae</taxon>
        <taxon>Chlorophyta</taxon>
        <taxon>core chlorophytes</taxon>
        <taxon>Chlorophyceae</taxon>
        <taxon>CS clade</taxon>
        <taxon>Chlamydomonadales</taxon>
        <taxon>Tetrabaenaceae</taxon>
        <taxon>Tetrabaena</taxon>
    </lineage>
</organism>
<comment type="caution">
    <text evidence="2">The sequence shown here is derived from an EMBL/GenBank/DDBJ whole genome shotgun (WGS) entry which is preliminary data.</text>
</comment>
<dbReference type="SMART" id="SM00554">
    <property type="entry name" value="FAS1"/>
    <property type="match status" value="2"/>
</dbReference>
<dbReference type="PANTHER" id="PTHR10900:SF77">
    <property type="entry name" value="FI19380P1"/>
    <property type="match status" value="1"/>
</dbReference>
<dbReference type="InterPro" id="IPR000782">
    <property type="entry name" value="FAS1_domain"/>
</dbReference>
<dbReference type="AlphaFoldDB" id="A0A2J8AAG8"/>
<dbReference type="Proteomes" id="UP000236333">
    <property type="component" value="Unassembled WGS sequence"/>
</dbReference>